<evidence type="ECO:0000256" key="8">
    <source>
        <dbReference type="ARBA" id="ARBA00023136"/>
    </source>
</evidence>
<comment type="subcellular location">
    <subcellularLocation>
        <location evidence="1">Membrane</location>
        <topology evidence="1">Multi-pass membrane protein</topology>
    </subcellularLocation>
</comment>
<name>A0A1H1XTB5_9ACTN</name>
<dbReference type="NCBIfam" id="TIGR00560">
    <property type="entry name" value="pgsA"/>
    <property type="match status" value="1"/>
</dbReference>
<dbReference type="UniPathway" id="UPA00085"/>
<keyword evidence="6 13" id="KW-1133">Transmembrane helix</keyword>
<evidence type="ECO:0000256" key="5">
    <source>
        <dbReference type="ARBA" id="ARBA00022692"/>
    </source>
</evidence>
<dbReference type="GO" id="GO:0046474">
    <property type="term" value="P:glycerophospholipid biosynthetic process"/>
    <property type="evidence" value="ECO:0007669"/>
    <property type="project" value="TreeGrafter"/>
</dbReference>
<dbReference type="InterPro" id="IPR004570">
    <property type="entry name" value="Phosphatidylglycerol_P_synth"/>
</dbReference>
<dbReference type="PANTHER" id="PTHR14269:SF52">
    <property type="entry name" value="PHOSPHATIDYLGLYCEROPHOSPHATE SYNTHASE-RELATED"/>
    <property type="match status" value="1"/>
</dbReference>
<evidence type="ECO:0000256" key="6">
    <source>
        <dbReference type="ARBA" id="ARBA00022989"/>
    </source>
</evidence>
<proteinExistence type="inferred from homology"/>
<dbReference type="AlphaFoldDB" id="A0A1H1XTB5"/>
<evidence type="ECO:0000256" key="13">
    <source>
        <dbReference type="SAM" id="Phobius"/>
    </source>
</evidence>
<dbReference type="EMBL" id="LT629732">
    <property type="protein sequence ID" value="SDT12433.1"/>
    <property type="molecule type" value="Genomic_DNA"/>
</dbReference>
<dbReference type="InterPro" id="IPR048254">
    <property type="entry name" value="CDP_ALCOHOL_P_TRANSF_CS"/>
</dbReference>
<dbReference type="PANTHER" id="PTHR14269">
    <property type="entry name" value="CDP-DIACYLGLYCEROL--GLYCEROL-3-PHOSPHATE 3-PHOSPHATIDYLTRANSFERASE-RELATED"/>
    <property type="match status" value="1"/>
</dbReference>
<evidence type="ECO:0000313" key="15">
    <source>
        <dbReference type="Proteomes" id="UP000198983"/>
    </source>
</evidence>
<evidence type="ECO:0000313" key="14">
    <source>
        <dbReference type="EMBL" id="SDT12433.1"/>
    </source>
</evidence>
<evidence type="ECO:0000256" key="1">
    <source>
        <dbReference type="ARBA" id="ARBA00004141"/>
    </source>
</evidence>
<feature type="transmembrane region" description="Helical" evidence="13">
    <location>
        <begin position="158"/>
        <end position="180"/>
    </location>
</feature>
<keyword evidence="5 13" id="KW-0812">Transmembrane</keyword>
<dbReference type="Proteomes" id="UP000198983">
    <property type="component" value="Chromosome I"/>
</dbReference>
<dbReference type="OrthoDB" id="9796672at2"/>
<reference evidence="14 15" key="1">
    <citation type="submission" date="2016-10" db="EMBL/GenBank/DDBJ databases">
        <authorList>
            <person name="de Groot N.N."/>
        </authorList>
    </citation>
    <scope>NUCLEOTIDE SEQUENCE [LARGE SCALE GENOMIC DNA]</scope>
    <source>
        <strain evidence="14 15">DSM 22024</strain>
    </source>
</reference>
<comment type="similarity">
    <text evidence="2 12">Belongs to the CDP-alcohol phosphatidyltransferase class-I family.</text>
</comment>
<evidence type="ECO:0000256" key="10">
    <source>
        <dbReference type="ARBA" id="ARBA00023264"/>
    </source>
</evidence>
<dbReference type="PROSITE" id="PS00379">
    <property type="entry name" value="CDP_ALCOHOL_P_TRANSF"/>
    <property type="match status" value="1"/>
</dbReference>
<dbReference type="EC" id="2.7.8.5" evidence="11"/>
<keyword evidence="15" id="KW-1185">Reference proteome</keyword>
<protein>
    <recommendedName>
        <fullName evidence="11">CDP-diacylglycerol--glycerol-3-phosphate 3-phosphatidyltransferase</fullName>
        <ecNumber evidence="11">2.7.8.5</ecNumber>
    </recommendedName>
</protein>
<evidence type="ECO:0000256" key="2">
    <source>
        <dbReference type="ARBA" id="ARBA00010441"/>
    </source>
</evidence>
<dbReference type="InterPro" id="IPR043130">
    <property type="entry name" value="CDP-OH_PTrfase_TM_dom"/>
</dbReference>
<dbReference type="InterPro" id="IPR050324">
    <property type="entry name" value="CDP-alcohol_PTase-I"/>
</dbReference>
<keyword evidence="7" id="KW-0443">Lipid metabolism</keyword>
<evidence type="ECO:0000256" key="9">
    <source>
        <dbReference type="ARBA" id="ARBA00023209"/>
    </source>
</evidence>
<keyword evidence="3" id="KW-0444">Lipid biosynthesis</keyword>
<dbReference type="InterPro" id="IPR000462">
    <property type="entry name" value="CDP-OH_P_trans"/>
</dbReference>
<dbReference type="GO" id="GO:0008444">
    <property type="term" value="F:CDP-diacylglycerol-glycerol-3-phosphate 3-phosphatidyltransferase activity"/>
    <property type="evidence" value="ECO:0007669"/>
    <property type="project" value="UniProtKB-UniRule"/>
</dbReference>
<sequence>MTEVPKASPSVWNGPNVLTALRVVMVPVFGWLLLSEGGADTTYRFAALAVFLLAALTDRFDGELARRYNLVTDFGKIADPLADKALMGMALVGLSVLGELPWWVTAVVLVRELGITLLRFLVIRSQVIAASRGGKAKTVLQTVAITLYLLPYDGPVRIVAMVVMAAAVVVTVVTGVDYLWKVLRSRRSRSA</sequence>
<evidence type="ECO:0000256" key="4">
    <source>
        <dbReference type="ARBA" id="ARBA00022679"/>
    </source>
</evidence>
<evidence type="ECO:0000256" key="3">
    <source>
        <dbReference type="ARBA" id="ARBA00022516"/>
    </source>
</evidence>
<evidence type="ECO:0000256" key="12">
    <source>
        <dbReference type="RuleBase" id="RU003750"/>
    </source>
</evidence>
<evidence type="ECO:0000256" key="7">
    <source>
        <dbReference type="ARBA" id="ARBA00023098"/>
    </source>
</evidence>
<dbReference type="Gene3D" id="1.20.120.1760">
    <property type="match status" value="1"/>
</dbReference>
<dbReference type="PIRSF" id="PIRSF000847">
    <property type="entry name" value="Phos_ph_gly_syn"/>
    <property type="match status" value="1"/>
</dbReference>
<keyword evidence="9" id="KW-0594">Phospholipid biosynthesis</keyword>
<organism evidence="14 15">
    <name type="scientific">Actinopolymorpha singaporensis</name>
    <dbReference type="NCBI Taxonomy" id="117157"/>
    <lineage>
        <taxon>Bacteria</taxon>
        <taxon>Bacillati</taxon>
        <taxon>Actinomycetota</taxon>
        <taxon>Actinomycetes</taxon>
        <taxon>Propionibacteriales</taxon>
        <taxon>Actinopolymorphaceae</taxon>
        <taxon>Actinopolymorpha</taxon>
    </lineage>
</organism>
<evidence type="ECO:0000256" key="11">
    <source>
        <dbReference type="NCBIfam" id="TIGR00560"/>
    </source>
</evidence>
<keyword evidence="8 13" id="KW-0472">Membrane</keyword>
<keyword evidence="10" id="KW-1208">Phospholipid metabolism</keyword>
<dbReference type="GO" id="GO:0016020">
    <property type="term" value="C:membrane"/>
    <property type="evidence" value="ECO:0007669"/>
    <property type="project" value="UniProtKB-SubCell"/>
</dbReference>
<dbReference type="STRING" id="117157.SAMN04489717_5124"/>
<accession>A0A1H1XTB5</accession>
<dbReference type="RefSeq" id="WP_092658253.1">
    <property type="nucleotide sequence ID" value="NZ_LT629732.1"/>
</dbReference>
<gene>
    <name evidence="14" type="ORF">SAMN04489717_5124</name>
</gene>
<dbReference type="Pfam" id="PF01066">
    <property type="entry name" value="CDP-OH_P_transf"/>
    <property type="match status" value="1"/>
</dbReference>
<feature type="transmembrane region" description="Helical" evidence="13">
    <location>
        <begin position="12"/>
        <end position="34"/>
    </location>
</feature>
<keyword evidence="4 12" id="KW-0808">Transferase</keyword>